<dbReference type="SUPFAM" id="SSF56219">
    <property type="entry name" value="DNase I-like"/>
    <property type="match status" value="1"/>
</dbReference>
<dbReference type="Gene3D" id="3.60.10.10">
    <property type="entry name" value="Endonuclease/exonuclease/phosphatase"/>
    <property type="match status" value="1"/>
</dbReference>
<name>A0A1J9QYF8_9EURO</name>
<feature type="compositionally biased region" description="Polar residues" evidence="2">
    <location>
        <begin position="7"/>
        <end position="22"/>
    </location>
</feature>
<feature type="domain" description="CCHC-type" evidence="3">
    <location>
        <begin position="207"/>
        <end position="220"/>
    </location>
</feature>
<dbReference type="InterPro" id="IPR036691">
    <property type="entry name" value="Endo/exonu/phosph_ase_sf"/>
</dbReference>
<evidence type="ECO:0000313" key="4">
    <source>
        <dbReference type="EMBL" id="OJD20349.1"/>
    </source>
</evidence>
<feature type="non-terminal residue" evidence="4">
    <location>
        <position position="1"/>
    </location>
</feature>
<dbReference type="STRING" id="1658174.A0A1J9QYF8"/>
<dbReference type="EMBL" id="LGTZ01001921">
    <property type="protein sequence ID" value="OJD20349.1"/>
    <property type="molecule type" value="Genomic_DNA"/>
</dbReference>
<keyword evidence="1" id="KW-0862">Zinc</keyword>
<evidence type="ECO:0000256" key="1">
    <source>
        <dbReference type="PROSITE-ProRule" id="PRU00047"/>
    </source>
</evidence>
<evidence type="ECO:0000256" key="2">
    <source>
        <dbReference type="SAM" id="MobiDB-lite"/>
    </source>
</evidence>
<reference evidence="4 5" key="1">
    <citation type="submission" date="2015-08" db="EMBL/GenBank/DDBJ databases">
        <title>Emmonsia species relationships and genome sequence.</title>
        <authorList>
            <person name="Cuomo C.A."/>
            <person name="Schwartz I.S."/>
            <person name="Kenyon C."/>
            <person name="De Hoog G.S."/>
            <person name="Govender N.P."/>
            <person name="Botha A."/>
            <person name="Moreno L."/>
            <person name="De Vries M."/>
            <person name="Munoz J.F."/>
            <person name="Stielow J.B."/>
        </authorList>
    </citation>
    <scope>NUCLEOTIDE SEQUENCE [LARGE SCALE GENOMIC DNA]</scope>
    <source>
        <strain evidence="4 5">EI222</strain>
    </source>
</reference>
<proteinExistence type="predicted"/>
<dbReference type="InterPro" id="IPR005135">
    <property type="entry name" value="Endo/exonuclease/phosphatase"/>
</dbReference>
<keyword evidence="1" id="KW-0479">Metal-binding</keyword>
<organism evidence="4 5">
    <name type="scientific">Blastomyces percursus</name>
    <dbReference type="NCBI Taxonomy" id="1658174"/>
    <lineage>
        <taxon>Eukaryota</taxon>
        <taxon>Fungi</taxon>
        <taxon>Dikarya</taxon>
        <taxon>Ascomycota</taxon>
        <taxon>Pezizomycotina</taxon>
        <taxon>Eurotiomycetes</taxon>
        <taxon>Eurotiomycetidae</taxon>
        <taxon>Onygenales</taxon>
        <taxon>Ajellomycetaceae</taxon>
        <taxon>Blastomyces</taxon>
    </lineage>
</organism>
<feature type="region of interest" description="Disordered" evidence="2">
    <location>
        <begin position="283"/>
        <end position="394"/>
    </location>
</feature>
<dbReference type="VEuPathDB" id="FungiDB:ACJ73_08317"/>
<keyword evidence="5" id="KW-1185">Reference proteome</keyword>
<dbReference type="GO" id="GO:0003676">
    <property type="term" value="F:nucleic acid binding"/>
    <property type="evidence" value="ECO:0007669"/>
    <property type="project" value="InterPro"/>
</dbReference>
<feature type="compositionally biased region" description="Polar residues" evidence="2">
    <location>
        <begin position="318"/>
        <end position="332"/>
    </location>
</feature>
<accession>A0A1J9QYF8</accession>
<feature type="region of interest" description="Disordered" evidence="2">
    <location>
        <begin position="1"/>
        <end position="22"/>
    </location>
</feature>
<sequence length="747" mass="84598">APPSYPSTPGSRPPTNTSTQGRETLVKLDAKAAANLRTVKPDEIQKRVNEALSSRVILLGKAPRVIAAKQLKSGDAVLYTASTAEAETLKGSVDVWVKVLGTSARVLKPTYGVVMHGVRTSKESIDTDNQERAIEKLETENASLHPGMKGIYVGWLSREGKRKPTSSLVVEFTTKQQANRVIREGLVLNAIQHDCELYDRSCKLKQCYRCQEYGHIGTQCNAEERCGYCAKAHDTRAFMEKESDPKPTSKCALCKGQHTAWSSACRRRQQEVTRVDLARKNRPTFYYESDNSGPGFGGQGRVEGPPASGPQPTGPPTNCRTETINLDNTHPSPVSKPISPLQAEEHTKELSRFQGGPGNHSIDHDEPHHHRSEPKGGGAAAHQANKRANRSQQGIIMPKPYNVKKSKDQVMASLLRDKNVIRYGILVIQEPWRNPFMNTTHHPIPQHFELAYMDDRRTRVCFFIKKRIPSSQWTVYHHSADLSTIEFKGNENRDTVYIHNVYNPIADLEPTNSTITMLQQVLGQWRGKEHLNSDQEAEDLLSLLDEHQLELLYQPGTITYQTGRTETTIDLTLATPSLQDRFIRCMVATDMEHDSDHLPLETTLSIQSSERAALARWQWNRTDTKLLYKRLQEPLPEPTPLNDRSSINTRVKAITEAITEVVNESTPKTRLSPRSVQGFTQECKEAQMQARRLRRAYQEQRTPEAWEAYRQARNYKARLIRKTLRAFHRTRVREATSTEQELWKIAR</sequence>
<dbReference type="OrthoDB" id="4525213at2759"/>
<dbReference type="GO" id="GO:0003824">
    <property type="term" value="F:catalytic activity"/>
    <property type="evidence" value="ECO:0007669"/>
    <property type="project" value="InterPro"/>
</dbReference>
<dbReference type="InterPro" id="IPR001878">
    <property type="entry name" value="Znf_CCHC"/>
</dbReference>
<dbReference type="PROSITE" id="PS50158">
    <property type="entry name" value="ZF_CCHC"/>
    <property type="match status" value="1"/>
</dbReference>
<keyword evidence="1" id="KW-0863">Zinc-finger</keyword>
<gene>
    <name evidence="4" type="ORF">ACJ73_08317</name>
</gene>
<evidence type="ECO:0000313" key="5">
    <source>
        <dbReference type="Proteomes" id="UP000242791"/>
    </source>
</evidence>
<comment type="caution">
    <text evidence="4">The sequence shown here is derived from an EMBL/GenBank/DDBJ whole genome shotgun (WGS) entry which is preliminary data.</text>
</comment>
<dbReference type="GO" id="GO:0008270">
    <property type="term" value="F:zinc ion binding"/>
    <property type="evidence" value="ECO:0007669"/>
    <property type="project" value="UniProtKB-KW"/>
</dbReference>
<dbReference type="AlphaFoldDB" id="A0A1J9QYF8"/>
<dbReference type="Proteomes" id="UP000242791">
    <property type="component" value="Unassembled WGS sequence"/>
</dbReference>
<protein>
    <recommendedName>
        <fullName evidence="3">CCHC-type domain-containing protein</fullName>
    </recommendedName>
</protein>
<dbReference type="Pfam" id="PF14529">
    <property type="entry name" value="Exo_endo_phos_2"/>
    <property type="match status" value="1"/>
</dbReference>
<evidence type="ECO:0000259" key="3">
    <source>
        <dbReference type="PROSITE" id="PS50158"/>
    </source>
</evidence>